<evidence type="ECO:0000313" key="2">
    <source>
        <dbReference type="Proteomes" id="UP000286701"/>
    </source>
</evidence>
<reference evidence="1 2" key="1">
    <citation type="submission" date="2019-01" db="EMBL/GenBank/DDBJ databases">
        <title>Mucilaginibacter antarcticum sp. nov., isolated from antarctic soil.</title>
        <authorList>
            <person name="Yan Y.-Q."/>
            <person name="Du Z.-J."/>
        </authorList>
    </citation>
    <scope>NUCLEOTIDE SEQUENCE [LARGE SCALE GENOMIC DNA]</scope>
    <source>
        <strain evidence="1 2">F01003</strain>
    </source>
</reference>
<sequence length="102" mass="11615">MKNDLLLRNIAMQTGGSSVAIEGRMNNFLDFYYTAPEKILFDCNIRSRQIYLAEFIGFLHQGKHEAPKSTNSVNVIKQLNNVIHKCSVAIQLKAANVHYNKF</sequence>
<evidence type="ECO:0000313" key="1">
    <source>
        <dbReference type="EMBL" id="RWY48380.1"/>
    </source>
</evidence>
<accession>A0A3S3YQY2</accession>
<keyword evidence="2" id="KW-1185">Reference proteome</keyword>
<dbReference type="RefSeq" id="WP_166727763.1">
    <property type="nucleotide sequence ID" value="NZ_SBIW01000011.1"/>
</dbReference>
<dbReference type="Proteomes" id="UP000286701">
    <property type="component" value="Unassembled WGS sequence"/>
</dbReference>
<organism evidence="1 2">
    <name type="scientific">Mucilaginibacter gilvus</name>
    <dbReference type="NCBI Taxonomy" id="2305909"/>
    <lineage>
        <taxon>Bacteria</taxon>
        <taxon>Pseudomonadati</taxon>
        <taxon>Bacteroidota</taxon>
        <taxon>Sphingobacteriia</taxon>
        <taxon>Sphingobacteriales</taxon>
        <taxon>Sphingobacteriaceae</taxon>
        <taxon>Mucilaginibacter</taxon>
    </lineage>
</organism>
<protein>
    <submittedName>
        <fullName evidence="1">Uncharacterized protein</fullName>
    </submittedName>
</protein>
<gene>
    <name evidence="1" type="ORF">EPL05_19760</name>
</gene>
<dbReference type="EMBL" id="SBIW01000011">
    <property type="protein sequence ID" value="RWY48380.1"/>
    <property type="molecule type" value="Genomic_DNA"/>
</dbReference>
<proteinExistence type="predicted"/>
<name>A0A3S3YQY2_9SPHI</name>
<comment type="caution">
    <text evidence="1">The sequence shown here is derived from an EMBL/GenBank/DDBJ whole genome shotgun (WGS) entry which is preliminary data.</text>
</comment>
<dbReference type="AlphaFoldDB" id="A0A3S3YQY2"/>